<proteinExistence type="predicted"/>
<organism evidence="1 2">
    <name type="scientific">Brassica cretica</name>
    <name type="common">Mustard</name>
    <dbReference type="NCBI Taxonomy" id="69181"/>
    <lineage>
        <taxon>Eukaryota</taxon>
        <taxon>Viridiplantae</taxon>
        <taxon>Streptophyta</taxon>
        <taxon>Embryophyta</taxon>
        <taxon>Tracheophyta</taxon>
        <taxon>Spermatophyta</taxon>
        <taxon>Magnoliopsida</taxon>
        <taxon>eudicotyledons</taxon>
        <taxon>Gunneridae</taxon>
        <taxon>Pentapetalae</taxon>
        <taxon>rosids</taxon>
        <taxon>malvids</taxon>
        <taxon>Brassicales</taxon>
        <taxon>Brassicaceae</taxon>
        <taxon>Brassiceae</taxon>
        <taxon>Brassica</taxon>
    </lineage>
</organism>
<dbReference type="EMBL" id="QGKV02000759">
    <property type="protein sequence ID" value="KAF3565072.1"/>
    <property type="molecule type" value="Genomic_DNA"/>
</dbReference>
<name>A0ABQ7CYT7_BRACR</name>
<accession>A0ABQ7CYT7</accession>
<keyword evidence="2" id="KW-1185">Reference proteome</keyword>
<gene>
    <name evidence="1" type="ORF">DY000_02014778</name>
</gene>
<dbReference type="Proteomes" id="UP000266723">
    <property type="component" value="Unassembled WGS sequence"/>
</dbReference>
<evidence type="ECO:0000313" key="1">
    <source>
        <dbReference type="EMBL" id="KAF3565072.1"/>
    </source>
</evidence>
<comment type="caution">
    <text evidence="1">The sequence shown here is derived from an EMBL/GenBank/DDBJ whole genome shotgun (WGS) entry which is preliminary data.</text>
</comment>
<protein>
    <submittedName>
        <fullName evidence="1">Uncharacterized protein</fullName>
    </submittedName>
</protein>
<sequence length="75" mass="8640">MLSPEVRSEPISRFPAILSYQSNFTVKPRKVRSLPKEAVINASSRKTAQRDLRHDSRPNLQFLIQQPVSRMTVYA</sequence>
<reference evidence="1 2" key="1">
    <citation type="journal article" date="2020" name="BMC Genomics">
        <title>Intraspecific diversification of the crop wild relative Brassica cretica Lam. using demographic model selection.</title>
        <authorList>
            <person name="Kioukis A."/>
            <person name="Michalopoulou V.A."/>
            <person name="Briers L."/>
            <person name="Pirintsos S."/>
            <person name="Studholme D.J."/>
            <person name="Pavlidis P."/>
            <person name="Sarris P.F."/>
        </authorList>
    </citation>
    <scope>NUCLEOTIDE SEQUENCE [LARGE SCALE GENOMIC DNA]</scope>
    <source>
        <strain evidence="2">cv. PFS-1207/04</strain>
    </source>
</reference>
<evidence type="ECO:0000313" key="2">
    <source>
        <dbReference type="Proteomes" id="UP000266723"/>
    </source>
</evidence>